<dbReference type="NCBIfam" id="TIGR01640">
    <property type="entry name" value="F_box_assoc_1"/>
    <property type="match status" value="1"/>
</dbReference>
<dbReference type="Gramene" id="AUR62006101-RA">
    <property type="protein sequence ID" value="AUR62006101-RA:cds"/>
    <property type="gene ID" value="AUR62006101"/>
</dbReference>
<dbReference type="AlphaFoldDB" id="A0A803L2L2"/>
<dbReference type="PANTHER" id="PTHR31672:SF13">
    <property type="entry name" value="F-BOX PROTEIN CPR30-LIKE"/>
    <property type="match status" value="1"/>
</dbReference>
<proteinExistence type="predicted"/>
<sequence>MLGYLIIWNPVIHQWTKFLYPLLEGFRNFTWGFGYVHSSDDYKVVRISEAEESRVIVAHVFSLRSKKWEQIHDERLHGYSLHGRPSLAGVLVNETLYWIMYERGRGEKQCILGFDLVHERFDEIRGLIPGDSYLSGFRFLGCMGGSLAMSRFTSSGDVSISILKQKGQIEYIGLYRDMNLSSCCDVVGFTRAGKFFIQLGDQKLGLVDPNSSPKKYTQLVTFGEQGSTRVLSYTPSLISPLAFAEMPKE</sequence>
<dbReference type="Proteomes" id="UP000596660">
    <property type="component" value="Unplaced"/>
</dbReference>
<feature type="domain" description="F-box associated beta-propeller type 1" evidence="1">
    <location>
        <begin position="5"/>
        <end position="238"/>
    </location>
</feature>
<evidence type="ECO:0000259" key="1">
    <source>
        <dbReference type="Pfam" id="PF07734"/>
    </source>
</evidence>
<protein>
    <recommendedName>
        <fullName evidence="1">F-box associated beta-propeller type 1 domain-containing protein</fullName>
    </recommendedName>
</protein>
<keyword evidence="3" id="KW-1185">Reference proteome</keyword>
<accession>A0A803L2L2</accession>
<dbReference type="OMA" id="IEYIGLY"/>
<evidence type="ECO:0000313" key="3">
    <source>
        <dbReference type="Proteomes" id="UP000596660"/>
    </source>
</evidence>
<name>A0A803L2L2_CHEQI</name>
<dbReference type="EnsemblPlants" id="AUR62006101-RA">
    <property type="protein sequence ID" value="AUR62006101-RA:cds"/>
    <property type="gene ID" value="AUR62006101"/>
</dbReference>
<reference evidence="2" key="2">
    <citation type="submission" date="2021-03" db="UniProtKB">
        <authorList>
            <consortium name="EnsemblPlants"/>
        </authorList>
    </citation>
    <scope>IDENTIFICATION</scope>
</reference>
<organism evidence="2 3">
    <name type="scientific">Chenopodium quinoa</name>
    <name type="common">Quinoa</name>
    <dbReference type="NCBI Taxonomy" id="63459"/>
    <lineage>
        <taxon>Eukaryota</taxon>
        <taxon>Viridiplantae</taxon>
        <taxon>Streptophyta</taxon>
        <taxon>Embryophyta</taxon>
        <taxon>Tracheophyta</taxon>
        <taxon>Spermatophyta</taxon>
        <taxon>Magnoliopsida</taxon>
        <taxon>eudicotyledons</taxon>
        <taxon>Gunneridae</taxon>
        <taxon>Pentapetalae</taxon>
        <taxon>Caryophyllales</taxon>
        <taxon>Chenopodiaceae</taxon>
        <taxon>Chenopodioideae</taxon>
        <taxon>Atripliceae</taxon>
        <taxon>Chenopodium</taxon>
    </lineage>
</organism>
<dbReference type="Pfam" id="PF07734">
    <property type="entry name" value="FBA_1"/>
    <property type="match status" value="1"/>
</dbReference>
<reference evidence="2" key="1">
    <citation type="journal article" date="2017" name="Nature">
        <title>The genome of Chenopodium quinoa.</title>
        <authorList>
            <person name="Jarvis D.E."/>
            <person name="Ho Y.S."/>
            <person name="Lightfoot D.J."/>
            <person name="Schmoeckel S.M."/>
            <person name="Li B."/>
            <person name="Borm T.J.A."/>
            <person name="Ohyanagi H."/>
            <person name="Mineta K."/>
            <person name="Michell C.T."/>
            <person name="Saber N."/>
            <person name="Kharbatia N.M."/>
            <person name="Rupper R.R."/>
            <person name="Sharp A.R."/>
            <person name="Dally N."/>
            <person name="Boughton B.A."/>
            <person name="Woo Y.H."/>
            <person name="Gao G."/>
            <person name="Schijlen E.G.W.M."/>
            <person name="Guo X."/>
            <person name="Momin A.A."/>
            <person name="Negrao S."/>
            <person name="Al-Babili S."/>
            <person name="Gehring C."/>
            <person name="Roessner U."/>
            <person name="Jung C."/>
            <person name="Murphy K."/>
            <person name="Arold S.T."/>
            <person name="Gojobori T."/>
            <person name="van der Linden C.G."/>
            <person name="van Loo E.N."/>
            <person name="Jellen E.N."/>
            <person name="Maughan P.J."/>
            <person name="Tester M."/>
        </authorList>
    </citation>
    <scope>NUCLEOTIDE SEQUENCE [LARGE SCALE GENOMIC DNA]</scope>
    <source>
        <strain evidence="2">cv. PI 614886</strain>
    </source>
</reference>
<dbReference type="InterPro" id="IPR006527">
    <property type="entry name" value="F-box-assoc_dom_typ1"/>
</dbReference>
<dbReference type="PANTHER" id="PTHR31672">
    <property type="entry name" value="BNACNNG10540D PROTEIN"/>
    <property type="match status" value="1"/>
</dbReference>
<dbReference type="InterPro" id="IPR017451">
    <property type="entry name" value="F-box-assoc_interact_dom"/>
</dbReference>
<dbReference type="InterPro" id="IPR050796">
    <property type="entry name" value="SCF_F-box_component"/>
</dbReference>
<evidence type="ECO:0000313" key="2">
    <source>
        <dbReference type="EnsemblPlants" id="AUR62006101-RA:cds"/>
    </source>
</evidence>